<reference evidence="2 3" key="1">
    <citation type="journal article" date="2019" name="Front. Microbiol.">
        <title>Thermoanaerosceptrum fracticalcis gen. nov. sp. nov., a Novel Fumarate-Fermenting Microorganism From a Deep Fractured Carbonate Aquifer of the US Great Basin.</title>
        <authorList>
            <person name="Hamilton-Brehm S.D."/>
            <person name="Stewart L.E."/>
            <person name="Zavarin M."/>
            <person name="Caldwell M."/>
            <person name="Lawson P.A."/>
            <person name="Onstott T.C."/>
            <person name="Grzymski J."/>
            <person name="Neveux I."/>
            <person name="Lollar B.S."/>
            <person name="Russell C.E."/>
            <person name="Moser D.P."/>
        </authorList>
    </citation>
    <scope>NUCLEOTIDE SEQUENCE [LARGE SCALE GENOMIC DNA]</scope>
    <source>
        <strain evidence="2 3">DRI-13</strain>
    </source>
</reference>
<dbReference type="Gene3D" id="3.40.190.10">
    <property type="entry name" value="Periplasmic binding protein-like II"/>
    <property type="match status" value="1"/>
</dbReference>
<keyword evidence="3" id="KW-1185">Reference proteome</keyword>
<protein>
    <recommendedName>
        <fullName evidence="4">Tripartite tricarboxylate transporter substrate binding protein</fullName>
    </recommendedName>
</protein>
<dbReference type="EMBL" id="CP045798">
    <property type="protein sequence ID" value="QNB47184.1"/>
    <property type="molecule type" value="Genomic_DNA"/>
</dbReference>
<dbReference type="CDD" id="cd07012">
    <property type="entry name" value="PBP2_Bug_TTT"/>
    <property type="match status" value="1"/>
</dbReference>
<evidence type="ECO:0008006" key="4">
    <source>
        <dbReference type="Google" id="ProtNLM"/>
    </source>
</evidence>
<comment type="similarity">
    <text evidence="1">Belongs to the UPF0065 (bug) family.</text>
</comment>
<organism evidence="2 3">
    <name type="scientific">Thermanaerosceptrum fracticalcis</name>
    <dbReference type="NCBI Taxonomy" id="1712410"/>
    <lineage>
        <taxon>Bacteria</taxon>
        <taxon>Bacillati</taxon>
        <taxon>Bacillota</taxon>
        <taxon>Clostridia</taxon>
        <taxon>Eubacteriales</taxon>
        <taxon>Peptococcaceae</taxon>
        <taxon>Thermanaerosceptrum</taxon>
    </lineage>
</organism>
<evidence type="ECO:0000313" key="2">
    <source>
        <dbReference type="EMBL" id="QNB47184.1"/>
    </source>
</evidence>
<dbReference type="KEGG" id="tfr:BR63_13260"/>
<dbReference type="OrthoDB" id="8880247at2"/>
<name>A0A7G6E530_THEFR</name>
<sequence length="335" mass="36218">MKKQARIKQLIVCLLASCLIISILLTGCGSVNDGKAKQVEWPQKEKVVKVIVPYGTGGGADQVGRILSGVLEKKGIGKFVVENKVGGTGSIGLMDVMKSNPDGYTLGILPSNISIFKVAGVAPITYKDFKPVIAVNYDACALIVRADSEWKNFDDFKKTASNKELNIATGSAGGIWHLGAIKLQQATGLKFNMIPMTTGGAPAATTLMGKHVDGIIVAPNEAASQIKSGEFKILGIMAPERSQNFKDVPTFKELGYDVDIRSLRGIAVPKDTPDAIVKKIHDAFKEAANDQQYLDYMKTSLSNATYMNSEEYAKYCEKELEQYTKLMKDAGLAKN</sequence>
<accession>A0A7G6E530</accession>
<gene>
    <name evidence="2" type="ORF">BR63_13260</name>
</gene>
<dbReference type="PANTHER" id="PTHR42928">
    <property type="entry name" value="TRICARBOXYLATE-BINDING PROTEIN"/>
    <property type="match status" value="1"/>
</dbReference>
<dbReference type="Gene3D" id="3.40.190.150">
    <property type="entry name" value="Bordetella uptake gene, domain 1"/>
    <property type="match status" value="1"/>
</dbReference>
<proteinExistence type="inferred from homology"/>
<dbReference type="AlphaFoldDB" id="A0A7G6E530"/>
<evidence type="ECO:0000313" key="3">
    <source>
        <dbReference type="Proteomes" id="UP000515847"/>
    </source>
</evidence>
<dbReference type="InterPro" id="IPR042100">
    <property type="entry name" value="Bug_dom1"/>
</dbReference>
<dbReference type="Pfam" id="PF03401">
    <property type="entry name" value="TctC"/>
    <property type="match status" value="1"/>
</dbReference>
<dbReference type="PROSITE" id="PS51257">
    <property type="entry name" value="PROKAR_LIPOPROTEIN"/>
    <property type="match status" value="1"/>
</dbReference>
<dbReference type="RefSeq" id="WP_034425437.1">
    <property type="nucleotide sequence ID" value="NZ_CP045798.1"/>
</dbReference>
<dbReference type="PANTHER" id="PTHR42928:SF5">
    <property type="entry name" value="BLR1237 PROTEIN"/>
    <property type="match status" value="1"/>
</dbReference>
<dbReference type="Proteomes" id="UP000515847">
    <property type="component" value="Chromosome"/>
</dbReference>
<dbReference type="PIRSF" id="PIRSF017082">
    <property type="entry name" value="YflP"/>
    <property type="match status" value="1"/>
</dbReference>
<dbReference type="SUPFAM" id="SSF53850">
    <property type="entry name" value="Periplasmic binding protein-like II"/>
    <property type="match status" value="1"/>
</dbReference>
<evidence type="ECO:0000256" key="1">
    <source>
        <dbReference type="ARBA" id="ARBA00006987"/>
    </source>
</evidence>
<dbReference type="InterPro" id="IPR005064">
    <property type="entry name" value="BUG"/>
</dbReference>